<organism evidence="9 10">
    <name type="scientific">Rubroshorea leprosula</name>
    <dbReference type="NCBI Taxonomy" id="152421"/>
    <lineage>
        <taxon>Eukaryota</taxon>
        <taxon>Viridiplantae</taxon>
        <taxon>Streptophyta</taxon>
        <taxon>Embryophyta</taxon>
        <taxon>Tracheophyta</taxon>
        <taxon>Spermatophyta</taxon>
        <taxon>Magnoliopsida</taxon>
        <taxon>eudicotyledons</taxon>
        <taxon>Gunneridae</taxon>
        <taxon>Pentapetalae</taxon>
        <taxon>rosids</taxon>
        <taxon>malvids</taxon>
        <taxon>Malvales</taxon>
        <taxon>Dipterocarpaceae</taxon>
        <taxon>Rubroshorea</taxon>
    </lineage>
</organism>
<dbReference type="InterPro" id="IPR017901">
    <property type="entry name" value="C-CAP_CF_C-like"/>
</dbReference>
<dbReference type="Gene3D" id="2.160.20.70">
    <property type="match status" value="1"/>
</dbReference>
<proteinExistence type="inferred from homology"/>
<reference evidence="9 10" key="1">
    <citation type="journal article" date="2021" name="Commun. Biol.">
        <title>The genome of Shorea leprosula (Dipterocarpaceae) highlights the ecological relevance of drought in aseasonal tropical rainforests.</title>
        <authorList>
            <person name="Ng K.K.S."/>
            <person name="Kobayashi M.J."/>
            <person name="Fawcett J.A."/>
            <person name="Hatakeyama M."/>
            <person name="Paape T."/>
            <person name="Ng C.H."/>
            <person name="Ang C.C."/>
            <person name="Tnah L.H."/>
            <person name="Lee C.T."/>
            <person name="Nishiyama T."/>
            <person name="Sese J."/>
            <person name="O'Brien M.J."/>
            <person name="Copetti D."/>
            <person name="Mohd Noor M.I."/>
            <person name="Ong R.C."/>
            <person name="Putra M."/>
            <person name="Sireger I.Z."/>
            <person name="Indrioko S."/>
            <person name="Kosugi Y."/>
            <person name="Izuno A."/>
            <person name="Isagi Y."/>
            <person name="Lee S.L."/>
            <person name="Shimizu K.K."/>
        </authorList>
    </citation>
    <scope>NUCLEOTIDE SEQUENCE [LARGE SCALE GENOMIC DNA]</scope>
    <source>
        <strain evidence="9">214</strain>
    </source>
</reference>
<feature type="compositionally biased region" description="Low complexity" evidence="7">
    <location>
        <begin position="59"/>
        <end position="69"/>
    </location>
</feature>
<evidence type="ECO:0000313" key="9">
    <source>
        <dbReference type="EMBL" id="GKV23424.1"/>
    </source>
</evidence>
<dbReference type="InterPro" id="IPR012945">
    <property type="entry name" value="Tubulin-bd_cofactor_C_dom"/>
</dbReference>
<dbReference type="GO" id="GO:0007023">
    <property type="term" value="P:post-chaperonin tubulin folding pathway"/>
    <property type="evidence" value="ECO:0007669"/>
    <property type="project" value="InterPro"/>
</dbReference>
<dbReference type="InterPro" id="IPR016098">
    <property type="entry name" value="CAP/MinC_C"/>
</dbReference>
<dbReference type="InterPro" id="IPR006599">
    <property type="entry name" value="CARP_motif"/>
</dbReference>
<dbReference type="PROSITE" id="PS51329">
    <property type="entry name" value="C_CAP_COFACTOR_C"/>
    <property type="match status" value="1"/>
</dbReference>
<keyword evidence="10" id="KW-1185">Reference proteome</keyword>
<comment type="similarity">
    <text evidence="2">Belongs to the TBCC family.</text>
</comment>
<dbReference type="AlphaFoldDB" id="A0AAV5KFP8"/>
<evidence type="ECO:0000256" key="6">
    <source>
        <dbReference type="ARBA" id="ARBA00026055"/>
    </source>
</evidence>
<dbReference type="FunFam" id="1.20.58.1250:FF:000003">
    <property type="entry name" value="Tubulin-folding cofactor C"/>
    <property type="match status" value="1"/>
</dbReference>
<dbReference type="GO" id="GO:0005737">
    <property type="term" value="C:cytoplasm"/>
    <property type="evidence" value="ECO:0007669"/>
    <property type="project" value="UniProtKB-SubCell"/>
</dbReference>
<dbReference type="PANTHER" id="PTHR15139">
    <property type="entry name" value="TUBULIN FOLDING COFACTOR C"/>
    <property type="match status" value="1"/>
</dbReference>
<dbReference type="PANTHER" id="PTHR15139:SF0">
    <property type="entry name" value="TUBULIN-SPECIFIC CHAPERONE C"/>
    <property type="match status" value="1"/>
</dbReference>
<accession>A0AAV5KFP8</accession>
<dbReference type="InterPro" id="IPR031925">
    <property type="entry name" value="TBCC_N"/>
</dbReference>
<evidence type="ECO:0000256" key="4">
    <source>
        <dbReference type="ARBA" id="ARBA00022990"/>
    </source>
</evidence>
<feature type="region of interest" description="Disordered" evidence="7">
    <location>
        <begin position="1"/>
        <end position="69"/>
    </location>
</feature>
<comment type="subunit">
    <text evidence="6">Supercomplex made of cofactors A to E. Cofactors A and D function by capturing and stabilizing tubulin in a quasi-native conformation. Cofactor E binds to the cofactor D-tubulin complex; interaction with cofactor C then causes the release of tubulin polypeptides that are committed to the native state.</text>
</comment>
<dbReference type="GO" id="GO:0015631">
    <property type="term" value="F:tubulin binding"/>
    <property type="evidence" value="ECO:0007669"/>
    <property type="project" value="InterPro"/>
</dbReference>
<evidence type="ECO:0000313" key="10">
    <source>
        <dbReference type="Proteomes" id="UP001054252"/>
    </source>
</evidence>
<dbReference type="Pfam" id="PF16752">
    <property type="entry name" value="TBCC_N"/>
    <property type="match status" value="1"/>
</dbReference>
<evidence type="ECO:0000256" key="7">
    <source>
        <dbReference type="SAM" id="MobiDB-lite"/>
    </source>
</evidence>
<dbReference type="GO" id="GO:0007021">
    <property type="term" value="P:tubulin complex assembly"/>
    <property type="evidence" value="ECO:0007669"/>
    <property type="project" value="TreeGrafter"/>
</dbReference>
<keyword evidence="4" id="KW-0007">Acetylation</keyword>
<dbReference type="InterPro" id="IPR038397">
    <property type="entry name" value="TBCC_N_sf"/>
</dbReference>
<sequence length="365" mass="41141">MEDGNGGQNLPTKTLDSDLDPNLQKKHQSMLDRLSARHQTRLDSSLTRLDSSLTRRSDLSNSSESTSSFLSRFSDSKRSIESQLAESRQIASSDPARLKSHLDDISSSISELEKLVAENSYFLPSYEVRSSLKTISDLRQNVESLTAELVPKKKFTFKNKATAKKEPPKELEIEKSNSVSTKTSNNFVIRDSPGFRNKANEIFEKKFRGSDIGEFTLSDLDSCEVRLSGCFDALFINRLKNCRIYSGPVTGSVLIEDVEDCIFVLASHQIRIHLAKRSDFYLRVRSRPIIEDSNGVRFAPYCLEYQGIEDELEAAGLGEETGNWANVDDFKWLRAVQSPNWCLLLENERVEKVYVANLETGNEGS</sequence>
<comment type="subcellular location">
    <subcellularLocation>
        <location evidence="1">Cytoplasm</location>
    </subcellularLocation>
</comment>
<feature type="compositionally biased region" description="Low complexity" evidence="7">
    <location>
        <begin position="42"/>
        <end position="52"/>
    </location>
</feature>
<dbReference type="InterPro" id="IPR027684">
    <property type="entry name" value="TBCC"/>
</dbReference>
<keyword evidence="5" id="KW-0143">Chaperone</keyword>
<dbReference type="SMART" id="SM00673">
    <property type="entry name" value="CARP"/>
    <property type="match status" value="2"/>
</dbReference>
<evidence type="ECO:0000256" key="2">
    <source>
        <dbReference type="ARBA" id="ARBA00008848"/>
    </source>
</evidence>
<evidence type="ECO:0000256" key="1">
    <source>
        <dbReference type="ARBA" id="ARBA00004496"/>
    </source>
</evidence>
<evidence type="ECO:0000256" key="5">
    <source>
        <dbReference type="ARBA" id="ARBA00023186"/>
    </source>
</evidence>
<dbReference type="FunFam" id="2.160.20.70:FF:000009">
    <property type="entry name" value="Tubulin-folding cofactor C"/>
    <property type="match status" value="1"/>
</dbReference>
<gene>
    <name evidence="9" type="ORF">SLEP1_g33153</name>
</gene>
<protein>
    <recommendedName>
        <fullName evidence="8">C-CAP/cofactor C-like domain-containing protein</fullName>
    </recommendedName>
</protein>
<dbReference type="Gene3D" id="1.20.58.1250">
    <property type="entry name" value="Tubulin Binding Cofactor C, N-terminal domain"/>
    <property type="match status" value="1"/>
</dbReference>
<dbReference type="Proteomes" id="UP001054252">
    <property type="component" value="Unassembled WGS sequence"/>
</dbReference>
<evidence type="ECO:0000259" key="8">
    <source>
        <dbReference type="PROSITE" id="PS51329"/>
    </source>
</evidence>
<feature type="domain" description="C-CAP/cofactor C-like" evidence="8">
    <location>
        <begin position="167"/>
        <end position="332"/>
    </location>
</feature>
<evidence type="ECO:0000256" key="3">
    <source>
        <dbReference type="ARBA" id="ARBA00022490"/>
    </source>
</evidence>
<name>A0AAV5KFP8_9ROSI</name>
<dbReference type="EMBL" id="BPVZ01000063">
    <property type="protein sequence ID" value="GKV23424.1"/>
    <property type="molecule type" value="Genomic_DNA"/>
</dbReference>
<keyword evidence="3" id="KW-0963">Cytoplasm</keyword>
<dbReference type="Pfam" id="PF07986">
    <property type="entry name" value="TBCC"/>
    <property type="match status" value="1"/>
</dbReference>
<comment type="caution">
    <text evidence="9">The sequence shown here is derived from an EMBL/GenBank/DDBJ whole genome shotgun (WGS) entry which is preliminary data.</text>
</comment>